<organism evidence="8 9">
    <name type="scientific">Halomonas litopenaei</name>
    <dbReference type="NCBI Taxonomy" id="2109328"/>
    <lineage>
        <taxon>Bacteria</taxon>
        <taxon>Pseudomonadati</taxon>
        <taxon>Pseudomonadota</taxon>
        <taxon>Gammaproteobacteria</taxon>
        <taxon>Oceanospirillales</taxon>
        <taxon>Halomonadaceae</taxon>
        <taxon>Halomonas</taxon>
    </lineage>
</organism>
<evidence type="ECO:0000256" key="1">
    <source>
        <dbReference type="ARBA" id="ARBA00004141"/>
    </source>
</evidence>
<comment type="caution">
    <text evidence="8">The sequence shown here is derived from an EMBL/GenBank/DDBJ whole genome shotgun (WGS) entry which is preliminary data.</text>
</comment>
<dbReference type="InterPro" id="IPR037185">
    <property type="entry name" value="EmrE-like"/>
</dbReference>
<evidence type="ECO:0000313" key="9">
    <source>
        <dbReference type="Proteomes" id="UP000241895"/>
    </source>
</evidence>
<sequence>MGPSRRCLCLHLPDRWRQTEGQQGARSGAHRTSRSSFMSSSLTQVAPLVASPRRALLGVAAALGAVLIWSCYFLSLRQGALSPLGTLDLTLFRYAVPGLALLPLALRRRQRLLAVNPVWLVGMMAGAGIPFFLLGAVGMGLAPVAHGSTLIPGAAPLFVSTLAVWVFAQPLSRGRAAGLVAIGLGVVCLLASGGQGLQSLLLGQGMFLLSSVMWAVFTLSVRQSGLSALEATAVVTVPSGLVIVLTVIGLEASGAGGLSLHLVPTKEWLVQLVVQGILVGLGSGLLMGVAIRRLGAEATSALGSLTPVAATALAWWALDETIGGVTAVGMLMVVSGVMIASRGR</sequence>
<dbReference type="PANTHER" id="PTHR32322:SF2">
    <property type="entry name" value="EAMA DOMAIN-CONTAINING PROTEIN"/>
    <property type="match status" value="1"/>
</dbReference>
<feature type="transmembrane region" description="Helical" evidence="6">
    <location>
        <begin position="268"/>
        <end position="291"/>
    </location>
</feature>
<dbReference type="PANTHER" id="PTHR32322">
    <property type="entry name" value="INNER MEMBRANE TRANSPORTER"/>
    <property type="match status" value="1"/>
</dbReference>
<name>A0ABX5IVA4_9GAMM</name>
<keyword evidence="4 6" id="KW-1133">Transmembrane helix</keyword>
<dbReference type="EMBL" id="PXNS01000010">
    <property type="protein sequence ID" value="PTL92653.1"/>
    <property type="molecule type" value="Genomic_DNA"/>
</dbReference>
<feature type="domain" description="EamA" evidence="7">
    <location>
        <begin position="203"/>
        <end position="341"/>
    </location>
</feature>
<feature type="domain" description="EamA" evidence="7">
    <location>
        <begin position="57"/>
        <end position="190"/>
    </location>
</feature>
<feature type="transmembrane region" description="Helical" evidence="6">
    <location>
        <begin position="87"/>
        <end position="106"/>
    </location>
</feature>
<feature type="transmembrane region" description="Helical" evidence="6">
    <location>
        <begin position="150"/>
        <end position="168"/>
    </location>
</feature>
<accession>A0ABX5IVA4</accession>
<evidence type="ECO:0000256" key="5">
    <source>
        <dbReference type="ARBA" id="ARBA00023136"/>
    </source>
</evidence>
<evidence type="ECO:0000313" key="8">
    <source>
        <dbReference type="EMBL" id="PTL92653.1"/>
    </source>
</evidence>
<feature type="transmembrane region" description="Helical" evidence="6">
    <location>
        <begin position="55"/>
        <end position="75"/>
    </location>
</feature>
<keyword evidence="9" id="KW-1185">Reference proteome</keyword>
<dbReference type="SUPFAM" id="SSF103481">
    <property type="entry name" value="Multidrug resistance efflux transporter EmrE"/>
    <property type="match status" value="2"/>
</dbReference>
<comment type="subcellular location">
    <subcellularLocation>
        <location evidence="1">Membrane</location>
        <topology evidence="1">Multi-pass membrane protein</topology>
    </subcellularLocation>
</comment>
<dbReference type="InterPro" id="IPR000620">
    <property type="entry name" value="EamA_dom"/>
</dbReference>
<dbReference type="Pfam" id="PF00892">
    <property type="entry name" value="EamA"/>
    <property type="match status" value="2"/>
</dbReference>
<evidence type="ECO:0000256" key="3">
    <source>
        <dbReference type="ARBA" id="ARBA00022692"/>
    </source>
</evidence>
<proteinExistence type="inferred from homology"/>
<evidence type="ECO:0000256" key="6">
    <source>
        <dbReference type="SAM" id="Phobius"/>
    </source>
</evidence>
<keyword evidence="5 6" id="KW-0472">Membrane</keyword>
<evidence type="ECO:0000256" key="4">
    <source>
        <dbReference type="ARBA" id="ARBA00022989"/>
    </source>
</evidence>
<feature type="transmembrane region" description="Helical" evidence="6">
    <location>
        <begin position="322"/>
        <end position="340"/>
    </location>
</feature>
<evidence type="ECO:0000256" key="2">
    <source>
        <dbReference type="ARBA" id="ARBA00007362"/>
    </source>
</evidence>
<feature type="transmembrane region" description="Helical" evidence="6">
    <location>
        <begin position="228"/>
        <end position="248"/>
    </location>
</feature>
<feature type="transmembrane region" description="Helical" evidence="6">
    <location>
        <begin position="118"/>
        <end position="144"/>
    </location>
</feature>
<dbReference type="Proteomes" id="UP000241895">
    <property type="component" value="Unassembled WGS sequence"/>
</dbReference>
<feature type="transmembrane region" description="Helical" evidence="6">
    <location>
        <begin position="200"/>
        <end position="221"/>
    </location>
</feature>
<comment type="similarity">
    <text evidence="2">Belongs to the EamA transporter family.</text>
</comment>
<reference evidence="8 9" key="1">
    <citation type="submission" date="2018-03" db="EMBL/GenBank/DDBJ databases">
        <authorList>
            <person name="Zhou J."/>
            <person name="Li X."/>
            <person name="Xue M."/>
            <person name="Yin J."/>
        </authorList>
    </citation>
    <scope>NUCLEOTIDE SEQUENCE [LARGE SCALE GENOMIC DNA]</scope>
    <source>
        <strain evidence="8 9">SYSU ZJ2214</strain>
    </source>
</reference>
<dbReference type="InterPro" id="IPR050638">
    <property type="entry name" value="AA-Vitamin_Transporters"/>
</dbReference>
<feature type="transmembrane region" description="Helical" evidence="6">
    <location>
        <begin position="175"/>
        <end position="194"/>
    </location>
</feature>
<protein>
    <submittedName>
        <fullName evidence="8">EamA family transporter</fullName>
    </submittedName>
</protein>
<feature type="transmembrane region" description="Helical" evidence="6">
    <location>
        <begin position="298"/>
        <end position="316"/>
    </location>
</feature>
<gene>
    <name evidence="8" type="ORF">C6W88_16835</name>
</gene>
<evidence type="ECO:0000259" key="7">
    <source>
        <dbReference type="Pfam" id="PF00892"/>
    </source>
</evidence>
<keyword evidence="3 6" id="KW-0812">Transmembrane</keyword>